<dbReference type="PANTHER" id="PTHR22752:SF14">
    <property type="entry name" value="G-PROTEIN COUPLED RECEPTORS FAMILY 1 PROFILE DOMAIN-CONTAINING PROTEIN"/>
    <property type="match status" value="1"/>
</dbReference>
<dbReference type="PANTHER" id="PTHR22752">
    <property type="entry name" value="G PROTEIN-COUPLED RECEPTOR"/>
    <property type="match status" value="1"/>
</dbReference>
<evidence type="ECO:0000313" key="13">
    <source>
        <dbReference type="EMBL" id="PVD35490.1"/>
    </source>
</evidence>
<keyword evidence="4 11" id="KW-1133">Transmembrane helix</keyword>
<proteinExistence type="inferred from homology"/>
<dbReference type="CDD" id="cd00637">
    <property type="entry name" value="7tm_classA_rhodopsin-like"/>
    <property type="match status" value="1"/>
</dbReference>
<dbReference type="Proteomes" id="UP000245119">
    <property type="component" value="Linkage Group LG2"/>
</dbReference>
<keyword evidence="2" id="KW-1003">Cell membrane</keyword>
<organism evidence="13 14">
    <name type="scientific">Pomacea canaliculata</name>
    <name type="common">Golden apple snail</name>
    <dbReference type="NCBI Taxonomy" id="400727"/>
    <lineage>
        <taxon>Eukaryota</taxon>
        <taxon>Metazoa</taxon>
        <taxon>Spiralia</taxon>
        <taxon>Lophotrochozoa</taxon>
        <taxon>Mollusca</taxon>
        <taxon>Gastropoda</taxon>
        <taxon>Caenogastropoda</taxon>
        <taxon>Architaenioglossa</taxon>
        <taxon>Ampullarioidea</taxon>
        <taxon>Ampullariidae</taxon>
        <taxon>Pomacea</taxon>
    </lineage>
</organism>
<dbReference type="GO" id="GO:0004930">
    <property type="term" value="F:G protein-coupled receptor activity"/>
    <property type="evidence" value="ECO:0007669"/>
    <property type="project" value="UniProtKB-KW"/>
</dbReference>
<dbReference type="InterPro" id="IPR000276">
    <property type="entry name" value="GPCR_Rhodpsn"/>
</dbReference>
<dbReference type="PRINTS" id="PR00237">
    <property type="entry name" value="GPCRRHODOPSN"/>
</dbReference>
<dbReference type="PROSITE" id="PS00237">
    <property type="entry name" value="G_PROTEIN_RECEP_F1_1"/>
    <property type="match status" value="1"/>
</dbReference>
<evidence type="ECO:0000256" key="4">
    <source>
        <dbReference type="ARBA" id="ARBA00022989"/>
    </source>
</evidence>
<keyword evidence="3 9" id="KW-0812">Transmembrane</keyword>
<comment type="subcellular location">
    <subcellularLocation>
        <location evidence="1">Cell membrane</location>
        <topology evidence="1">Multi-pass membrane protein</topology>
    </subcellularLocation>
</comment>
<sequence>MNETTDVPPYTSDIPEVERYIEGTLLTLIASVAILGNASVWLVVLSTKALRTDSNFLLLSLSLADLLVSVVSMPLTAVTIFMSRWIFSSVTCKAVGFINMLTLVASVMSLGLISINRYIKICHPNFYKGSYSARNILLMTAGVWTLSAILASPPLVGWGVYDYLPRQSFCFCLWTTSKSYTFFMVGACFFGPLTMMSACYFKIIRTFRQSSRRIRTQQPPSYNQSPNVEGTNQEGGQVKTKWTSKTGLGKKMFGGDDCADADTKKRRVRVSDQMSNNHQTRQADRLPGKNHVKQTVVKIIVCPEDEGARDVDTFSELGNSSLDSKKSLNGQLSISNDKMAQTQRSDDGLTIISSSDAEPKTLTVPQPLPISSPRSSTSSLAELSSNLASELTSTLDVKAIMKDGSKVEGGFLRRSKDSSAHARSQRKTREAISRGVPADHVTDDRYFRVCDLLASLLHHQCSCQCLLQKLLDVQRTCSH</sequence>
<feature type="transmembrane region" description="Helical" evidence="11">
    <location>
        <begin position="20"/>
        <end position="44"/>
    </location>
</feature>
<evidence type="ECO:0000256" key="9">
    <source>
        <dbReference type="RuleBase" id="RU000688"/>
    </source>
</evidence>
<dbReference type="PROSITE" id="PS50262">
    <property type="entry name" value="G_PROTEIN_RECEP_F1_2"/>
    <property type="match status" value="1"/>
</dbReference>
<evidence type="ECO:0000256" key="11">
    <source>
        <dbReference type="SAM" id="Phobius"/>
    </source>
</evidence>
<dbReference type="InterPro" id="IPR017452">
    <property type="entry name" value="GPCR_Rhodpsn_7TM"/>
</dbReference>
<feature type="region of interest" description="Disordered" evidence="10">
    <location>
        <begin position="267"/>
        <end position="286"/>
    </location>
</feature>
<keyword evidence="8 9" id="KW-0807">Transducer</keyword>
<dbReference type="STRING" id="400727.A0A2T7PQ13"/>
<feature type="transmembrane region" description="Helical" evidence="11">
    <location>
        <begin position="180"/>
        <end position="203"/>
    </location>
</feature>
<feature type="compositionally biased region" description="Low complexity" evidence="10">
    <location>
        <begin position="369"/>
        <end position="378"/>
    </location>
</feature>
<evidence type="ECO:0000259" key="12">
    <source>
        <dbReference type="PROSITE" id="PS50262"/>
    </source>
</evidence>
<keyword evidence="6 11" id="KW-0472">Membrane</keyword>
<keyword evidence="14" id="KW-1185">Reference proteome</keyword>
<dbReference type="SUPFAM" id="SSF81321">
    <property type="entry name" value="Family A G protein-coupled receptor-like"/>
    <property type="match status" value="1"/>
</dbReference>
<feature type="region of interest" description="Disordered" evidence="10">
    <location>
        <begin position="351"/>
        <end position="378"/>
    </location>
</feature>
<keyword evidence="5 9" id="KW-0297">G-protein coupled receptor</keyword>
<dbReference type="OrthoDB" id="6376512at2759"/>
<comment type="similarity">
    <text evidence="9">Belongs to the G-protein coupled receptor 1 family.</text>
</comment>
<evidence type="ECO:0000313" key="14">
    <source>
        <dbReference type="Proteomes" id="UP000245119"/>
    </source>
</evidence>
<dbReference type="Pfam" id="PF00001">
    <property type="entry name" value="7tm_1"/>
    <property type="match status" value="1"/>
</dbReference>
<protein>
    <recommendedName>
        <fullName evidence="12">G-protein coupled receptors family 1 profile domain-containing protein</fullName>
    </recommendedName>
</protein>
<feature type="compositionally biased region" description="Polar residues" evidence="10">
    <location>
        <begin position="216"/>
        <end position="238"/>
    </location>
</feature>
<dbReference type="AlphaFoldDB" id="A0A2T7PQ13"/>
<feature type="domain" description="G-protein coupled receptors family 1 profile" evidence="12">
    <location>
        <begin position="36"/>
        <end position="270"/>
    </location>
</feature>
<gene>
    <name evidence="13" type="ORF">C0Q70_02453</name>
</gene>
<evidence type="ECO:0000256" key="3">
    <source>
        <dbReference type="ARBA" id="ARBA00022692"/>
    </source>
</evidence>
<feature type="region of interest" description="Disordered" evidence="10">
    <location>
        <begin position="413"/>
        <end position="434"/>
    </location>
</feature>
<accession>A0A2T7PQ13</accession>
<dbReference type="Gene3D" id="1.20.1070.10">
    <property type="entry name" value="Rhodopsin 7-helix transmembrane proteins"/>
    <property type="match status" value="1"/>
</dbReference>
<feature type="transmembrane region" description="Helical" evidence="11">
    <location>
        <begin position="56"/>
        <end position="82"/>
    </location>
</feature>
<comment type="caution">
    <text evidence="13">The sequence shown here is derived from an EMBL/GenBank/DDBJ whole genome shotgun (WGS) entry which is preliminary data.</text>
</comment>
<evidence type="ECO:0000256" key="2">
    <source>
        <dbReference type="ARBA" id="ARBA00022475"/>
    </source>
</evidence>
<feature type="transmembrane region" description="Helical" evidence="11">
    <location>
        <begin position="94"/>
        <end position="115"/>
    </location>
</feature>
<reference evidence="13 14" key="1">
    <citation type="submission" date="2018-04" db="EMBL/GenBank/DDBJ databases">
        <title>The genome of golden apple snail Pomacea canaliculata provides insight into stress tolerance and invasive adaptation.</title>
        <authorList>
            <person name="Liu C."/>
            <person name="Liu B."/>
            <person name="Ren Y."/>
            <person name="Zhang Y."/>
            <person name="Wang H."/>
            <person name="Li S."/>
            <person name="Jiang F."/>
            <person name="Yin L."/>
            <person name="Zhang G."/>
            <person name="Qian W."/>
            <person name="Fan W."/>
        </authorList>
    </citation>
    <scope>NUCLEOTIDE SEQUENCE [LARGE SCALE GENOMIC DNA]</scope>
    <source>
        <strain evidence="13">SZHN2017</strain>
        <tissue evidence="13">Muscle</tissue>
    </source>
</reference>
<keyword evidence="7 9" id="KW-0675">Receptor</keyword>
<evidence type="ECO:0000256" key="1">
    <source>
        <dbReference type="ARBA" id="ARBA00004651"/>
    </source>
</evidence>
<evidence type="ECO:0000256" key="6">
    <source>
        <dbReference type="ARBA" id="ARBA00023136"/>
    </source>
</evidence>
<feature type="transmembrane region" description="Helical" evidence="11">
    <location>
        <begin position="136"/>
        <end position="160"/>
    </location>
</feature>
<evidence type="ECO:0000256" key="5">
    <source>
        <dbReference type="ARBA" id="ARBA00023040"/>
    </source>
</evidence>
<evidence type="ECO:0000256" key="10">
    <source>
        <dbReference type="SAM" id="MobiDB-lite"/>
    </source>
</evidence>
<dbReference type="GO" id="GO:0005886">
    <property type="term" value="C:plasma membrane"/>
    <property type="evidence" value="ECO:0007669"/>
    <property type="project" value="UniProtKB-SubCell"/>
</dbReference>
<feature type="region of interest" description="Disordered" evidence="10">
    <location>
        <begin position="214"/>
        <end position="238"/>
    </location>
</feature>
<name>A0A2T7PQ13_POMCA</name>
<evidence type="ECO:0000256" key="8">
    <source>
        <dbReference type="ARBA" id="ARBA00023224"/>
    </source>
</evidence>
<dbReference type="EMBL" id="PZQS01000002">
    <property type="protein sequence ID" value="PVD35490.1"/>
    <property type="molecule type" value="Genomic_DNA"/>
</dbReference>
<evidence type="ECO:0000256" key="7">
    <source>
        <dbReference type="ARBA" id="ARBA00023170"/>
    </source>
</evidence>